<dbReference type="SUPFAM" id="SSF55961">
    <property type="entry name" value="Bet v1-like"/>
    <property type="match status" value="1"/>
</dbReference>
<evidence type="ECO:0000313" key="2">
    <source>
        <dbReference type="Proteomes" id="UP000180043"/>
    </source>
</evidence>
<evidence type="ECO:0000313" key="1">
    <source>
        <dbReference type="EMBL" id="OHU59692.1"/>
    </source>
</evidence>
<evidence type="ECO:0008006" key="3">
    <source>
        <dbReference type="Google" id="ProtNLM"/>
    </source>
</evidence>
<dbReference type="RefSeq" id="WP_057968465.1">
    <property type="nucleotide sequence ID" value="NZ_MLII01000028.1"/>
</dbReference>
<reference evidence="1 2" key="1">
    <citation type="submission" date="2016-10" db="EMBL/GenBank/DDBJ databases">
        <title>Evaluation of Human, Veterinary and Environmental Mycobacterium chelonae Isolates by Core Genome Phylogenomic Analysis, Targeted Gene Comparison, and Anti-microbial Susceptibility Patterns: A Tale of Mistaken Identities.</title>
        <authorList>
            <person name="Fogelson S.B."/>
            <person name="Camus A.C."/>
            <person name="Lorenz W."/>
            <person name="Vasireddy R."/>
            <person name="Vasireddy S."/>
            <person name="Smith T."/>
            <person name="Brown-Elliott B.A."/>
            <person name="Wallace R.J.Jr."/>
            <person name="Hasan N.A."/>
            <person name="Reischl U."/>
            <person name="Sanchez S."/>
        </authorList>
    </citation>
    <scope>NUCLEOTIDE SEQUENCE [LARGE SCALE GENOMIC DNA]</scope>
    <source>
        <strain evidence="1 2">15515</strain>
    </source>
</reference>
<sequence length="156" mass="17824">MPFIKRCYPASVDRVWSVFVGLENPGPDEPGLWSFNATDYEPVVDKKFNLRCLPILGTRFNGNFDCEIISIEPQRLWATTLEAEASRGPSAQWVQQVEFTDHYGGTLLNWNLSGVQTADPHERFLHRFYSGSASQALTDLGNYLERTRPQLWQTAR</sequence>
<dbReference type="Proteomes" id="UP000180043">
    <property type="component" value="Unassembled WGS sequence"/>
</dbReference>
<protein>
    <recommendedName>
        <fullName evidence="3">SRPBCC domain-containing protein</fullName>
    </recommendedName>
</protein>
<organism evidence="1 2">
    <name type="scientific">Mycobacteroides chelonae</name>
    <name type="common">Mycobacterium chelonae</name>
    <dbReference type="NCBI Taxonomy" id="1774"/>
    <lineage>
        <taxon>Bacteria</taxon>
        <taxon>Bacillati</taxon>
        <taxon>Actinomycetota</taxon>
        <taxon>Actinomycetes</taxon>
        <taxon>Mycobacteriales</taxon>
        <taxon>Mycobacteriaceae</taxon>
        <taxon>Mycobacteroides</taxon>
    </lineage>
</organism>
<name>A0A1S1LX99_MYCCH</name>
<dbReference type="EMBL" id="MLIQ01000011">
    <property type="protein sequence ID" value="OHU59692.1"/>
    <property type="molecule type" value="Genomic_DNA"/>
</dbReference>
<accession>A0A1S1LX99</accession>
<gene>
    <name evidence="1" type="ORF">BKG82_03815</name>
</gene>
<dbReference type="AlphaFoldDB" id="A0A1S1LX99"/>
<dbReference type="Gene3D" id="3.30.530.20">
    <property type="match status" value="1"/>
</dbReference>
<dbReference type="InterPro" id="IPR023393">
    <property type="entry name" value="START-like_dom_sf"/>
</dbReference>
<proteinExistence type="predicted"/>
<comment type="caution">
    <text evidence="1">The sequence shown here is derived from an EMBL/GenBank/DDBJ whole genome shotgun (WGS) entry which is preliminary data.</text>
</comment>